<dbReference type="Proteomes" id="UP001324380">
    <property type="component" value="Chromosome"/>
</dbReference>
<reference evidence="2 3" key="1">
    <citation type="submission" date="2023-11" db="EMBL/GenBank/DDBJ databases">
        <title>Analysis of the Genomes of Mucilaginibacter gossypii cycad 4 and M. sabulilitoris SNA2: microbes with the potential for plant growth promotion.</title>
        <authorList>
            <person name="Hirsch A.M."/>
            <person name="Humm E."/>
            <person name="Rubbi M."/>
            <person name="Del Vecchio G."/>
            <person name="Ha S.M."/>
            <person name="Pellegrini M."/>
            <person name="Gunsalus R.P."/>
        </authorList>
    </citation>
    <scope>NUCLEOTIDE SEQUENCE [LARGE SCALE GENOMIC DNA]</scope>
    <source>
        <strain evidence="2 3">SNA2</strain>
    </source>
</reference>
<protein>
    <recommendedName>
        <fullName evidence="4">DUF4440 domain-containing protein</fullName>
    </recommendedName>
</protein>
<dbReference type="Gene3D" id="3.10.450.50">
    <property type="match status" value="1"/>
</dbReference>
<name>A0ABZ0TIF7_9SPHI</name>
<evidence type="ECO:0008006" key="4">
    <source>
        <dbReference type="Google" id="ProtNLM"/>
    </source>
</evidence>
<proteinExistence type="predicted"/>
<accession>A0ABZ0TIF7</accession>
<feature type="signal peptide" evidence="1">
    <location>
        <begin position="1"/>
        <end position="22"/>
    </location>
</feature>
<dbReference type="InterPro" id="IPR032710">
    <property type="entry name" value="NTF2-like_dom_sf"/>
</dbReference>
<organism evidence="2 3">
    <name type="scientific">Mucilaginibacter sabulilitoris</name>
    <dbReference type="NCBI Taxonomy" id="1173583"/>
    <lineage>
        <taxon>Bacteria</taxon>
        <taxon>Pseudomonadati</taxon>
        <taxon>Bacteroidota</taxon>
        <taxon>Sphingobacteriia</taxon>
        <taxon>Sphingobacteriales</taxon>
        <taxon>Sphingobacteriaceae</taxon>
        <taxon>Mucilaginibacter</taxon>
    </lineage>
</organism>
<dbReference type="SUPFAM" id="SSF54427">
    <property type="entry name" value="NTF2-like"/>
    <property type="match status" value="1"/>
</dbReference>
<dbReference type="EMBL" id="CP139558">
    <property type="protein sequence ID" value="WPU92942.1"/>
    <property type="molecule type" value="Genomic_DNA"/>
</dbReference>
<evidence type="ECO:0000313" key="3">
    <source>
        <dbReference type="Proteomes" id="UP001324380"/>
    </source>
</evidence>
<evidence type="ECO:0000313" key="2">
    <source>
        <dbReference type="EMBL" id="WPU92942.1"/>
    </source>
</evidence>
<dbReference type="RefSeq" id="WP_321562100.1">
    <property type="nucleotide sequence ID" value="NZ_CP139558.1"/>
</dbReference>
<feature type="chain" id="PRO_5045623939" description="DUF4440 domain-containing protein" evidence="1">
    <location>
        <begin position="23"/>
        <end position="142"/>
    </location>
</feature>
<evidence type="ECO:0000256" key="1">
    <source>
        <dbReference type="SAM" id="SignalP"/>
    </source>
</evidence>
<keyword evidence="3" id="KW-1185">Reference proteome</keyword>
<sequence length="142" mass="16145">MKTLNHYLVYASLITLATHSQAVSAPIQITKTTNIMNTETLTNPVVKKAIDALQAGDKKAWFALFTENAELFDDDHKMEFKSFFEKALGHERFTGIDKVENNGLSVYGRFHSDQWGNFKTYFKFQLNAEGKITRLDIGQASY</sequence>
<keyword evidence="1" id="KW-0732">Signal</keyword>
<gene>
    <name evidence="2" type="ORF">SNE25_26825</name>
</gene>